<feature type="region of interest" description="Disordered" evidence="1">
    <location>
        <begin position="75"/>
        <end position="106"/>
    </location>
</feature>
<evidence type="ECO:0000313" key="2">
    <source>
        <dbReference type="Proteomes" id="UP000887565"/>
    </source>
</evidence>
<dbReference type="AlphaFoldDB" id="A0A915IH03"/>
<name>A0A915IH03_ROMCU</name>
<keyword evidence="2" id="KW-1185">Reference proteome</keyword>
<organism evidence="2 3">
    <name type="scientific">Romanomermis culicivorax</name>
    <name type="common">Nematode worm</name>
    <dbReference type="NCBI Taxonomy" id="13658"/>
    <lineage>
        <taxon>Eukaryota</taxon>
        <taxon>Metazoa</taxon>
        <taxon>Ecdysozoa</taxon>
        <taxon>Nematoda</taxon>
        <taxon>Enoplea</taxon>
        <taxon>Dorylaimia</taxon>
        <taxon>Mermithida</taxon>
        <taxon>Mermithoidea</taxon>
        <taxon>Mermithidae</taxon>
        <taxon>Romanomermis</taxon>
    </lineage>
</organism>
<reference evidence="3" key="1">
    <citation type="submission" date="2022-11" db="UniProtKB">
        <authorList>
            <consortium name="WormBaseParasite"/>
        </authorList>
    </citation>
    <scope>IDENTIFICATION</scope>
</reference>
<dbReference type="WBParaSite" id="nRc.2.0.1.t13451-RA">
    <property type="protein sequence ID" value="nRc.2.0.1.t13451-RA"/>
    <property type="gene ID" value="nRc.2.0.1.g13451"/>
</dbReference>
<evidence type="ECO:0000313" key="3">
    <source>
        <dbReference type="WBParaSite" id="nRc.2.0.1.t13451-RA"/>
    </source>
</evidence>
<dbReference type="Proteomes" id="UP000887565">
    <property type="component" value="Unplaced"/>
</dbReference>
<proteinExistence type="predicted"/>
<protein>
    <submittedName>
        <fullName evidence="3">Uncharacterized protein</fullName>
    </submittedName>
</protein>
<sequence length="106" mass="12847">QQFLLPAKSGLPKYVYHNVCIGNFVSSYSFNIFGTIFQNFCIFPNMEKSSKANFLIQKVKQDEELWQKIQEEKAQLREQEEEERRRKEEEEERQNRLKEEKVRQGR</sequence>
<evidence type="ECO:0000256" key="1">
    <source>
        <dbReference type="SAM" id="MobiDB-lite"/>
    </source>
</evidence>
<accession>A0A915IH03</accession>